<dbReference type="GO" id="GO:0004848">
    <property type="term" value="F:ureidoglycolate hydrolase activity"/>
    <property type="evidence" value="ECO:0007669"/>
    <property type="project" value="InterPro"/>
</dbReference>
<comment type="similarity">
    <text evidence="5">Belongs to the ureidoglycolate lyase family.</text>
</comment>
<evidence type="ECO:0000256" key="3">
    <source>
        <dbReference type="ARBA" id="ARBA00023239"/>
    </source>
</evidence>
<dbReference type="Proteomes" id="UP000184248">
    <property type="component" value="Unassembled WGS sequence"/>
</dbReference>
<dbReference type="InterPro" id="IPR007247">
    <property type="entry name" value="Ureidogly_lyase"/>
</dbReference>
<reference evidence="7" key="1">
    <citation type="submission" date="2016-11" db="EMBL/GenBank/DDBJ databases">
        <authorList>
            <person name="Varghese N."/>
            <person name="Submissions S."/>
        </authorList>
    </citation>
    <scope>NUCLEOTIDE SEQUENCE [LARGE SCALE GENOMIC DNA]</scope>
    <source>
        <strain evidence="7">ALO Sharm</strain>
    </source>
</reference>
<dbReference type="InterPro" id="IPR011051">
    <property type="entry name" value="RmlC_Cupin_sf"/>
</dbReference>
<gene>
    <name evidence="5" type="primary">allA</name>
    <name evidence="6" type="ORF">SAMN05192556_1057</name>
</gene>
<keyword evidence="7" id="KW-1185">Reference proteome</keyword>
<dbReference type="Gene3D" id="2.60.120.480">
    <property type="entry name" value="Ureidoglycolate hydrolase"/>
    <property type="match status" value="1"/>
</dbReference>
<dbReference type="SUPFAM" id="SSF51182">
    <property type="entry name" value="RmlC-like cupins"/>
    <property type="match status" value="1"/>
</dbReference>
<comment type="function">
    <text evidence="5">Catalyzes the catabolism of the allantoin degradation intermediate (S)-ureidoglycolate, generating urea and glyoxylate. Involved in the utilization of allantoin as nitrogen source.</text>
</comment>
<name>A0A1M6UUW5_9GAMM</name>
<evidence type="ECO:0000256" key="2">
    <source>
        <dbReference type="ARBA" id="ARBA00022631"/>
    </source>
</evidence>
<sequence length="178" mass="20055">MLELEARPLTPEAFAPFGEVIDTRIADYFHINAGRTRRYHDLARVETLGEKARALISIFVSQPVEVPLTLDFLERHPQGSQAFVPMHEERFLVVVAPPGERIDPESVRAFVTDGRQGVNYRAGTWHAIQSVLEREGEFLVVDRGGEGNNCDEYPIDIRVTLPGHEAVASSDTEFEERQ</sequence>
<dbReference type="OrthoDB" id="9804602at2"/>
<organism evidence="6 7">
    <name type="scientific">Halomonas caseinilytica</name>
    <dbReference type="NCBI Taxonomy" id="438744"/>
    <lineage>
        <taxon>Bacteria</taxon>
        <taxon>Pseudomonadati</taxon>
        <taxon>Pseudomonadota</taxon>
        <taxon>Gammaproteobacteria</taxon>
        <taxon>Oceanospirillales</taxon>
        <taxon>Halomonadaceae</taxon>
        <taxon>Halomonas</taxon>
    </lineage>
</organism>
<proteinExistence type="inferred from homology"/>
<dbReference type="EC" id="4.3.2.3" evidence="5"/>
<dbReference type="NCBIfam" id="NF009932">
    <property type="entry name" value="PRK13395.1"/>
    <property type="match status" value="1"/>
</dbReference>
<keyword evidence="3 5" id="KW-0456">Lyase</keyword>
<dbReference type="EMBL" id="FRAL01000005">
    <property type="protein sequence ID" value="SHK72984.1"/>
    <property type="molecule type" value="Genomic_DNA"/>
</dbReference>
<evidence type="ECO:0000256" key="1">
    <source>
        <dbReference type="ARBA" id="ARBA00011738"/>
    </source>
</evidence>
<evidence type="ECO:0000256" key="5">
    <source>
        <dbReference type="HAMAP-Rule" id="MF_00616"/>
    </source>
</evidence>
<dbReference type="PANTHER" id="PTHR21221:SF1">
    <property type="entry name" value="UREIDOGLYCOLATE LYASE"/>
    <property type="match status" value="1"/>
</dbReference>
<dbReference type="PIRSF" id="PIRSF017306">
    <property type="entry name" value="Ureidogly_hydro"/>
    <property type="match status" value="1"/>
</dbReference>
<dbReference type="GO" id="GO:0000256">
    <property type="term" value="P:allantoin catabolic process"/>
    <property type="evidence" value="ECO:0007669"/>
    <property type="project" value="UniProtKB-UniRule"/>
</dbReference>
<dbReference type="RefSeq" id="WP_064700023.1">
    <property type="nucleotide sequence ID" value="NZ_BDEO01000009.1"/>
</dbReference>
<comment type="catalytic activity">
    <reaction evidence="4 5">
        <text>(S)-ureidoglycolate = urea + glyoxylate</text>
        <dbReference type="Rhea" id="RHEA:11304"/>
        <dbReference type="ChEBI" id="CHEBI:16199"/>
        <dbReference type="ChEBI" id="CHEBI:36655"/>
        <dbReference type="ChEBI" id="CHEBI:57296"/>
        <dbReference type="EC" id="4.3.2.3"/>
    </reaction>
</comment>
<dbReference type="GO" id="GO:0006145">
    <property type="term" value="P:purine nucleobase catabolic process"/>
    <property type="evidence" value="ECO:0007669"/>
    <property type="project" value="UniProtKB-UniRule"/>
</dbReference>
<dbReference type="PANTHER" id="PTHR21221">
    <property type="entry name" value="UREIDOGLYCOLATE HYDROLASE"/>
    <property type="match status" value="1"/>
</dbReference>
<dbReference type="HAMAP" id="MF_00616">
    <property type="entry name" value="Ureidogly_lyase"/>
    <property type="match status" value="1"/>
</dbReference>
<dbReference type="UniPathway" id="UPA00395"/>
<accession>A0A1M6UUW5</accession>
<evidence type="ECO:0000313" key="7">
    <source>
        <dbReference type="Proteomes" id="UP000184248"/>
    </source>
</evidence>
<protein>
    <recommendedName>
        <fullName evidence="5">Ureidoglycolate lyase</fullName>
        <ecNumber evidence="5">4.3.2.3</ecNumber>
    </recommendedName>
    <alternativeName>
        <fullName evidence="5">Ureidoglycolatase</fullName>
    </alternativeName>
</protein>
<evidence type="ECO:0000313" key="6">
    <source>
        <dbReference type="EMBL" id="SHK72984.1"/>
    </source>
</evidence>
<comment type="subunit">
    <text evidence="1 5">Homodimer.</text>
</comment>
<dbReference type="InterPro" id="IPR023525">
    <property type="entry name" value="Ureidogly_lyase_bac"/>
</dbReference>
<dbReference type="GO" id="GO:0050385">
    <property type="term" value="F:ureidoglycolate lyase activity"/>
    <property type="evidence" value="ECO:0007669"/>
    <property type="project" value="UniProtKB-UniRule"/>
</dbReference>
<dbReference type="CDD" id="cd20298">
    <property type="entry name" value="cupin_UAH"/>
    <property type="match status" value="1"/>
</dbReference>
<keyword evidence="2 5" id="KW-0659">Purine metabolism</keyword>
<comment type="cofactor">
    <cofactor evidence="5">
        <name>Ni(2+)</name>
        <dbReference type="ChEBI" id="CHEBI:49786"/>
    </cofactor>
</comment>
<dbReference type="AlphaFoldDB" id="A0A1M6UUW5"/>
<dbReference type="InterPro" id="IPR047233">
    <property type="entry name" value="UAH_cupin"/>
</dbReference>
<dbReference type="Pfam" id="PF04115">
    <property type="entry name" value="Ureidogly_lyase"/>
    <property type="match status" value="1"/>
</dbReference>
<comment type="pathway">
    <text evidence="5">Nitrogen metabolism; (S)-allantoin degradation.</text>
</comment>
<dbReference type="InterPro" id="IPR024060">
    <property type="entry name" value="Ureidoglycolate_lyase_dom_sf"/>
</dbReference>
<evidence type="ECO:0000256" key="4">
    <source>
        <dbReference type="ARBA" id="ARBA00047684"/>
    </source>
</evidence>